<reference evidence="1" key="1">
    <citation type="submission" date="2022-09" db="EMBL/GenBank/DDBJ databases">
        <title>Tahibacter sp. nov., isolated from a fresh water.</title>
        <authorList>
            <person name="Baek J.H."/>
            <person name="Lee J.K."/>
            <person name="Kim J.M."/>
            <person name="Jeon C.O."/>
        </authorList>
    </citation>
    <scope>NUCLEOTIDE SEQUENCE</scope>
    <source>
        <strain evidence="1">W38</strain>
    </source>
</reference>
<gene>
    <name evidence="1" type="ORF">N4264_11835</name>
</gene>
<evidence type="ECO:0000313" key="1">
    <source>
        <dbReference type="EMBL" id="UXI70290.1"/>
    </source>
</evidence>
<accession>A0ABY6BKA2</accession>
<organism evidence="1 2">
    <name type="scientific">Tahibacter amnicola</name>
    <dbReference type="NCBI Taxonomy" id="2976241"/>
    <lineage>
        <taxon>Bacteria</taxon>
        <taxon>Pseudomonadati</taxon>
        <taxon>Pseudomonadota</taxon>
        <taxon>Gammaproteobacteria</taxon>
        <taxon>Lysobacterales</taxon>
        <taxon>Rhodanobacteraceae</taxon>
        <taxon>Tahibacter</taxon>
    </lineage>
</organism>
<sequence>MAWVNDKLRVHDHDGKEHTVVRVRIDNFTTHAEERSEPVEFRYTIDGVPVHQFLDRDTEFIGHGGIVYRESGGD</sequence>
<name>A0ABY6BKA2_9GAMM</name>
<keyword evidence="2" id="KW-1185">Reference proteome</keyword>
<dbReference type="Proteomes" id="UP001064632">
    <property type="component" value="Chromosome"/>
</dbReference>
<dbReference type="EMBL" id="CP104694">
    <property type="protein sequence ID" value="UXI70290.1"/>
    <property type="molecule type" value="Genomic_DNA"/>
</dbReference>
<evidence type="ECO:0000313" key="2">
    <source>
        <dbReference type="Proteomes" id="UP001064632"/>
    </source>
</evidence>
<dbReference type="RefSeq" id="WP_261697241.1">
    <property type="nucleotide sequence ID" value="NZ_CP104694.1"/>
</dbReference>
<protein>
    <submittedName>
        <fullName evidence="1">Uncharacterized protein</fullName>
    </submittedName>
</protein>
<proteinExistence type="predicted"/>